<evidence type="ECO:0000259" key="1">
    <source>
        <dbReference type="PROSITE" id="PS51168"/>
    </source>
</evidence>
<organism evidence="2 3">
    <name type="scientific">Fusobacterium necrogenes</name>
    <dbReference type="NCBI Taxonomy" id="858"/>
    <lineage>
        <taxon>Bacteria</taxon>
        <taxon>Fusobacteriati</taxon>
        <taxon>Fusobacteriota</taxon>
        <taxon>Fusobacteriia</taxon>
        <taxon>Fusobacteriales</taxon>
        <taxon>Fusobacteriaceae</taxon>
        <taxon>Fusobacterium</taxon>
    </lineage>
</organism>
<dbReference type="Gene3D" id="1.20.59.10">
    <property type="entry name" value="Chorismate mutase"/>
    <property type="match status" value="1"/>
</dbReference>
<keyword evidence="3" id="KW-1185">Reference proteome</keyword>
<dbReference type="InterPro" id="IPR036979">
    <property type="entry name" value="CM_dom_sf"/>
</dbReference>
<accession>A0A377GZK0</accession>
<dbReference type="InterPro" id="IPR036263">
    <property type="entry name" value="Chorismate_II_sf"/>
</dbReference>
<dbReference type="AlphaFoldDB" id="A0A377GZK0"/>
<gene>
    <name evidence="2" type="ORF">NCTC10723_01435</name>
</gene>
<dbReference type="PROSITE" id="PS51168">
    <property type="entry name" value="CHORISMATE_MUT_2"/>
    <property type="match status" value="1"/>
</dbReference>
<dbReference type="GO" id="GO:0004106">
    <property type="term" value="F:chorismate mutase activity"/>
    <property type="evidence" value="ECO:0007669"/>
    <property type="project" value="InterPro"/>
</dbReference>
<dbReference type="Pfam" id="PF01817">
    <property type="entry name" value="CM_2"/>
    <property type="match status" value="1"/>
</dbReference>
<dbReference type="Proteomes" id="UP000255328">
    <property type="component" value="Unassembled WGS sequence"/>
</dbReference>
<reference evidence="2 3" key="1">
    <citation type="submission" date="2018-06" db="EMBL/GenBank/DDBJ databases">
        <authorList>
            <consortium name="Pathogen Informatics"/>
            <person name="Doyle S."/>
        </authorList>
    </citation>
    <scope>NUCLEOTIDE SEQUENCE [LARGE SCALE GENOMIC DNA]</scope>
    <source>
        <strain evidence="2 3">NCTC10723</strain>
    </source>
</reference>
<protein>
    <submittedName>
        <fullName evidence="2">Chorismate mutase</fullName>
    </submittedName>
</protein>
<evidence type="ECO:0000313" key="2">
    <source>
        <dbReference type="EMBL" id="STO31971.1"/>
    </source>
</evidence>
<dbReference type="EMBL" id="UGGU01000003">
    <property type="protein sequence ID" value="STO31971.1"/>
    <property type="molecule type" value="Genomic_DNA"/>
</dbReference>
<feature type="domain" description="Chorismate mutase" evidence="1">
    <location>
        <begin position="1"/>
        <end position="84"/>
    </location>
</feature>
<dbReference type="InterPro" id="IPR002701">
    <property type="entry name" value="CM_II_prokaryot"/>
</dbReference>
<sequence>MNKLEEARVKINEIDREMAELFVERMKAVEKVIEYKFQHNMKILDSNREKDIIQKNKAFIIEKKYERYYLSFILEIMRISKEYQGDILGRKD</sequence>
<name>A0A377GZK0_9FUSO</name>
<dbReference type="SMART" id="SM00830">
    <property type="entry name" value="CM_2"/>
    <property type="match status" value="1"/>
</dbReference>
<proteinExistence type="predicted"/>
<dbReference type="RefSeq" id="WP_115270753.1">
    <property type="nucleotide sequence ID" value="NZ_CASFEE010000029.1"/>
</dbReference>
<dbReference type="GO" id="GO:0046417">
    <property type="term" value="P:chorismate metabolic process"/>
    <property type="evidence" value="ECO:0007669"/>
    <property type="project" value="InterPro"/>
</dbReference>
<evidence type="ECO:0000313" key="3">
    <source>
        <dbReference type="Proteomes" id="UP000255328"/>
    </source>
</evidence>
<dbReference type="OrthoDB" id="9802281at2"/>
<dbReference type="SUPFAM" id="SSF48600">
    <property type="entry name" value="Chorismate mutase II"/>
    <property type="match status" value="1"/>
</dbReference>